<evidence type="ECO:0000313" key="10">
    <source>
        <dbReference type="Proteomes" id="UP001153076"/>
    </source>
</evidence>
<dbReference type="OrthoDB" id="4436220at2759"/>
<evidence type="ECO:0000256" key="7">
    <source>
        <dbReference type="ARBA" id="ARBA00023242"/>
    </source>
</evidence>
<protein>
    <submittedName>
        <fullName evidence="9">Uncharacterized protein</fullName>
    </submittedName>
</protein>
<evidence type="ECO:0000256" key="8">
    <source>
        <dbReference type="ARBA" id="ARBA00023272"/>
    </source>
</evidence>
<dbReference type="PANTHER" id="PTHR31213:SF138">
    <property type="entry name" value="ABSCISIC ACID RECEPTOR PYL6"/>
    <property type="match status" value="1"/>
</dbReference>
<name>A0A9Q1KS96_9CARY</name>
<evidence type="ECO:0000256" key="1">
    <source>
        <dbReference type="ARBA" id="ARBA00004123"/>
    </source>
</evidence>
<keyword evidence="4" id="KW-0963">Cytoplasm</keyword>
<comment type="similarity">
    <text evidence="3">Belongs to the PYR/PYL/RCAR abscisic acid intracellular receptor family.</text>
</comment>
<dbReference type="GO" id="GO:0010427">
    <property type="term" value="F:abscisic acid binding"/>
    <property type="evidence" value="ECO:0007669"/>
    <property type="project" value="TreeGrafter"/>
</dbReference>
<comment type="caution">
    <text evidence="9">The sequence shown here is derived from an EMBL/GenBank/DDBJ whole genome shotgun (WGS) entry which is preliminary data.</text>
</comment>
<proteinExistence type="inferred from homology"/>
<keyword evidence="5" id="KW-0938">Abscisic acid signaling pathway</keyword>
<dbReference type="AlphaFoldDB" id="A0A9Q1KS96"/>
<dbReference type="GO" id="GO:0005737">
    <property type="term" value="C:cytoplasm"/>
    <property type="evidence" value="ECO:0007669"/>
    <property type="project" value="UniProtKB-SubCell"/>
</dbReference>
<keyword evidence="6" id="KW-0675">Receptor</keyword>
<keyword evidence="10" id="KW-1185">Reference proteome</keyword>
<dbReference type="CDD" id="cd07821">
    <property type="entry name" value="PYR_PYL_RCAR_like"/>
    <property type="match status" value="1"/>
</dbReference>
<dbReference type="Proteomes" id="UP001153076">
    <property type="component" value="Unassembled WGS sequence"/>
</dbReference>
<reference evidence="9" key="1">
    <citation type="submission" date="2022-04" db="EMBL/GenBank/DDBJ databases">
        <title>Carnegiea gigantea Genome sequencing and assembly v2.</title>
        <authorList>
            <person name="Copetti D."/>
            <person name="Sanderson M.J."/>
            <person name="Burquez A."/>
            <person name="Wojciechowski M.F."/>
        </authorList>
    </citation>
    <scope>NUCLEOTIDE SEQUENCE</scope>
    <source>
        <strain evidence="9">SGP5-SGP5p</strain>
        <tissue evidence="9">Aerial part</tissue>
    </source>
</reference>
<dbReference type="GO" id="GO:0038023">
    <property type="term" value="F:signaling receptor activity"/>
    <property type="evidence" value="ECO:0007669"/>
    <property type="project" value="TreeGrafter"/>
</dbReference>
<keyword evidence="8" id="KW-0650">Protein phosphatase inhibitor</keyword>
<dbReference type="InterPro" id="IPR050279">
    <property type="entry name" value="Plant_def-hormone_signal"/>
</dbReference>
<dbReference type="GO" id="GO:0005634">
    <property type="term" value="C:nucleus"/>
    <property type="evidence" value="ECO:0007669"/>
    <property type="project" value="UniProtKB-SubCell"/>
</dbReference>
<dbReference type="InterPro" id="IPR023393">
    <property type="entry name" value="START-like_dom_sf"/>
</dbReference>
<accession>A0A9Q1KS96</accession>
<sequence length="168" mass="18851">MAQLQPQTCRRQCGSKVSLTINAPIHAVWSVIRRFDQPQVYRKMIKSCALVLGSGEVGSTRLVGFRTGLSGTTSLDRLQMMDEDRHVMVYKVIGGDQKLLNFELTTSLQEVVRHGNEKSTLVTESYTVDVPEDSNEDDTCFFANTVIQFNLRNLAYVAENMACVSRLI</sequence>
<dbReference type="PANTHER" id="PTHR31213">
    <property type="entry name" value="OS08G0374000 PROTEIN-RELATED"/>
    <property type="match status" value="1"/>
</dbReference>
<keyword evidence="7" id="KW-0539">Nucleus</keyword>
<gene>
    <name evidence="9" type="ORF">Cgig2_028824</name>
</gene>
<evidence type="ECO:0000256" key="2">
    <source>
        <dbReference type="ARBA" id="ARBA00004496"/>
    </source>
</evidence>
<dbReference type="SUPFAM" id="SSF55961">
    <property type="entry name" value="Bet v1-like"/>
    <property type="match status" value="1"/>
</dbReference>
<dbReference type="EMBL" id="JAKOGI010000033">
    <property type="protein sequence ID" value="KAJ8447948.1"/>
    <property type="molecule type" value="Genomic_DNA"/>
</dbReference>
<evidence type="ECO:0000256" key="4">
    <source>
        <dbReference type="ARBA" id="ARBA00022490"/>
    </source>
</evidence>
<evidence type="ECO:0000313" key="9">
    <source>
        <dbReference type="EMBL" id="KAJ8447948.1"/>
    </source>
</evidence>
<organism evidence="9 10">
    <name type="scientific">Carnegiea gigantea</name>
    <dbReference type="NCBI Taxonomy" id="171969"/>
    <lineage>
        <taxon>Eukaryota</taxon>
        <taxon>Viridiplantae</taxon>
        <taxon>Streptophyta</taxon>
        <taxon>Embryophyta</taxon>
        <taxon>Tracheophyta</taxon>
        <taxon>Spermatophyta</taxon>
        <taxon>Magnoliopsida</taxon>
        <taxon>eudicotyledons</taxon>
        <taxon>Gunneridae</taxon>
        <taxon>Pentapetalae</taxon>
        <taxon>Caryophyllales</taxon>
        <taxon>Cactineae</taxon>
        <taxon>Cactaceae</taxon>
        <taxon>Cactoideae</taxon>
        <taxon>Echinocereeae</taxon>
        <taxon>Carnegiea</taxon>
    </lineage>
</organism>
<dbReference type="GO" id="GO:0009738">
    <property type="term" value="P:abscisic acid-activated signaling pathway"/>
    <property type="evidence" value="ECO:0007669"/>
    <property type="project" value="UniProtKB-KW"/>
</dbReference>
<comment type="subcellular location">
    <subcellularLocation>
        <location evidence="2">Cytoplasm</location>
    </subcellularLocation>
    <subcellularLocation>
        <location evidence="1">Nucleus</location>
    </subcellularLocation>
</comment>
<dbReference type="InterPro" id="IPR019587">
    <property type="entry name" value="Polyketide_cyclase/dehydratase"/>
</dbReference>
<evidence type="ECO:0000256" key="5">
    <source>
        <dbReference type="ARBA" id="ARBA00022682"/>
    </source>
</evidence>
<dbReference type="GO" id="GO:0004864">
    <property type="term" value="F:protein phosphatase inhibitor activity"/>
    <property type="evidence" value="ECO:0007669"/>
    <property type="project" value="UniProtKB-KW"/>
</dbReference>
<evidence type="ECO:0000256" key="3">
    <source>
        <dbReference type="ARBA" id="ARBA00008594"/>
    </source>
</evidence>
<evidence type="ECO:0000256" key="6">
    <source>
        <dbReference type="ARBA" id="ARBA00023170"/>
    </source>
</evidence>
<dbReference type="Gene3D" id="3.30.530.20">
    <property type="match status" value="1"/>
</dbReference>
<dbReference type="Pfam" id="PF10604">
    <property type="entry name" value="Polyketide_cyc2"/>
    <property type="match status" value="1"/>
</dbReference>